<feature type="binding site" evidence="3">
    <location>
        <position position="222"/>
    </location>
    <ligand>
        <name>FAD</name>
        <dbReference type="ChEBI" id="CHEBI:57692"/>
    </ligand>
</feature>
<dbReference type="AlphaFoldDB" id="A0A4Z0Z4E9"/>
<sequence>MLPAVWDYIVVGGGLAGATLSSRLHGYNGSLQILVIEAGGDVSHDPSILWENSTNLVHGTYDWAYLTTAQENLNGRHINAPAGRCLGGGTAINGCEWMRGDATDYNDWADMVNDDRWGYDNMLQYIKKSEEWFSTQNEADHGQNGAIFVSSPLYENRTYPLSSDLMESWQQLGVPVLQNRDMNTGNNVGLGQLNQNRRRGARQVANTRYPLEGVTVLTYTLVQSVLVDTDGDTPTATGVVLANGTEYQAREALVLALYWKNTMITVKFEQSQVGRNFLDHFQFDQNWKLVDPSKNYAIGSGNHLFTEPQYSWGAHIPFVVSNPVPAAGIVAAIEADEGTPPDPDTNFYLRNIQAMNENNIGFAAHTTLGDGVHIDGTHIASTIVGLKPSSRGSITISSARIENGPIIDPNYYATELDKYSWRTGLRNITQLMLGNTAFGRNIIASETPPEGFEPMTLDSTDEYFDSRIAHGAFSTYHPMGSCSMGKVVDTNLRVIGVNGLRVVDASIIPIPFGAHLQSPTYALAEYAAAIIAGITNDPKSDVSSLIDSTLRTVLPSN</sequence>
<evidence type="ECO:0000256" key="1">
    <source>
        <dbReference type="ARBA" id="ARBA00010790"/>
    </source>
</evidence>
<dbReference type="PANTHER" id="PTHR11552:SF123">
    <property type="entry name" value="GMC OXIDOREDUCTASE (AFU_ORTHOLOGUE AFUA_2G01770)-RELATED"/>
    <property type="match status" value="1"/>
</dbReference>
<dbReference type="InterPro" id="IPR012132">
    <property type="entry name" value="GMC_OxRdtase"/>
</dbReference>
<dbReference type="Pfam" id="PF00732">
    <property type="entry name" value="GMC_oxred_N"/>
    <property type="match status" value="1"/>
</dbReference>
<dbReference type="GO" id="GO:0050660">
    <property type="term" value="F:flavin adenine dinucleotide binding"/>
    <property type="evidence" value="ECO:0007669"/>
    <property type="project" value="InterPro"/>
</dbReference>
<evidence type="ECO:0000259" key="5">
    <source>
        <dbReference type="PROSITE" id="PS00623"/>
    </source>
</evidence>
<gene>
    <name evidence="6" type="ORF">E0Z10_g3124</name>
</gene>
<evidence type="ECO:0000313" key="7">
    <source>
        <dbReference type="Proteomes" id="UP000297716"/>
    </source>
</evidence>
<dbReference type="PANTHER" id="PTHR11552">
    <property type="entry name" value="GLUCOSE-METHANOL-CHOLINE GMC OXIDOREDUCTASE"/>
    <property type="match status" value="1"/>
</dbReference>
<dbReference type="Gene3D" id="3.50.50.60">
    <property type="entry name" value="FAD/NAD(P)-binding domain"/>
    <property type="match status" value="2"/>
</dbReference>
<comment type="cofactor">
    <cofactor evidence="3">
        <name>FAD</name>
        <dbReference type="ChEBI" id="CHEBI:57692"/>
    </cofactor>
</comment>
<dbReference type="OrthoDB" id="269227at2759"/>
<evidence type="ECO:0000313" key="6">
    <source>
        <dbReference type="EMBL" id="TGJ85653.1"/>
    </source>
</evidence>
<reference evidence="6 7" key="1">
    <citation type="submission" date="2019-03" db="EMBL/GenBank/DDBJ databases">
        <title>Draft genome sequence of Xylaria hypoxylon DSM 108379, a ubiquitous saprotrophic-parasitic fungi on hardwood.</title>
        <authorList>
            <person name="Buettner E."/>
            <person name="Leonhardt S."/>
            <person name="Gebauer A.M."/>
            <person name="Liers C."/>
            <person name="Hofrichter M."/>
            <person name="Kellner H."/>
        </authorList>
    </citation>
    <scope>NUCLEOTIDE SEQUENCE [LARGE SCALE GENOMIC DNA]</scope>
    <source>
        <strain evidence="6 7">DSM 108379</strain>
    </source>
</reference>
<keyword evidence="3 4" id="KW-0274">FAD</keyword>
<accession>A0A4Z0Z4E9</accession>
<dbReference type="EMBL" id="SKBN01000041">
    <property type="protein sequence ID" value="TGJ85653.1"/>
    <property type="molecule type" value="Genomic_DNA"/>
</dbReference>
<protein>
    <recommendedName>
        <fullName evidence="5">Glucose-methanol-choline oxidoreductase N-terminal domain-containing protein</fullName>
    </recommendedName>
</protein>
<dbReference type="GO" id="GO:0016614">
    <property type="term" value="F:oxidoreductase activity, acting on CH-OH group of donors"/>
    <property type="evidence" value="ECO:0007669"/>
    <property type="project" value="InterPro"/>
</dbReference>
<keyword evidence="7" id="KW-1185">Reference proteome</keyword>
<dbReference type="SUPFAM" id="SSF51905">
    <property type="entry name" value="FAD/NAD(P)-binding domain"/>
    <property type="match status" value="1"/>
</dbReference>
<keyword evidence="4" id="KW-0285">Flavoprotein</keyword>
<feature type="active site" description="Proton acceptor" evidence="2">
    <location>
        <position position="515"/>
    </location>
</feature>
<dbReference type="PROSITE" id="PS00623">
    <property type="entry name" value="GMC_OXRED_1"/>
    <property type="match status" value="1"/>
</dbReference>
<evidence type="ECO:0000256" key="2">
    <source>
        <dbReference type="PIRSR" id="PIRSR000137-1"/>
    </source>
</evidence>
<feature type="domain" description="Glucose-methanol-choline oxidoreductase N-terminal" evidence="5">
    <location>
        <begin position="83"/>
        <end position="106"/>
    </location>
</feature>
<proteinExistence type="inferred from homology"/>
<dbReference type="InterPro" id="IPR000172">
    <property type="entry name" value="GMC_OxRdtase_N"/>
</dbReference>
<dbReference type="InterPro" id="IPR007867">
    <property type="entry name" value="GMC_OxRtase_C"/>
</dbReference>
<dbReference type="PIRSF" id="PIRSF000137">
    <property type="entry name" value="Alcohol_oxidase"/>
    <property type="match status" value="1"/>
</dbReference>
<dbReference type="Proteomes" id="UP000297716">
    <property type="component" value="Unassembled WGS sequence"/>
</dbReference>
<feature type="active site" description="Proton donor" evidence="2">
    <location>
        <position position="477"/>
    </location>
</feature>
<organism evidence="6 7">
    <name type="scientific">Xylaria hypoxylon</name>
    <dbReference type="NCBI Taxonomy" id="37992"/>
    <lineage>
        <taxon>Eukaryota</taxon>
        <taxon>Fungi</taxon>
        <taxon>Dikarya</taxon>
        <taxon>Ascomycota</taxon>
        <taxon>Pezizomycotina</taxon>
        <taxon>Sordariomycetes</taxon>
        <taxon>Xylariomycetidae</taxon>
        <taxon>Xylariales</taxon>
        <taxon>Xylariaceae</taxon>
        <taxon>Xylaria</taxon>
    </lineage>
</organism>
<comment type="similarity">
    <text evidence="1 4">Belongs to the GMC oxidoreductase family.</text>
</comment>
<dbReference type="SUPFAM" id="SSF54373">
    <property type="entry name" value="FAD-linked reductases, C-terminal domain"/>
    <property type="match status" value="1"/>
</dbReference>
<comment type="caution">
    <text evidence="6">The sequence shown here is derived from an EMBL/GenBank/DDBJ whole genome shotgun (WGS) entry which is preliminary data.</text>
</comment>
<dbReference type="Gene3D" id="3.30.560.10">
    <property type="entry name" value="Glucose Oxidase, domain 3"/>
    <property type="match status" value="2"/>
</dbReference>
<evidence type="ECO:0000256" key="4">
    <source>
        <dbReference type="RuleBase" id="RU003968"/>
    </source>
</evidence>
<dbReference type="Pfam" id="PF05199">
    <property type="entry name" value="GMC_oxred_C"/>
    <property type="match status" value="1"/>
</dbReference>
<name>A0A4Z0Z4E9_9PEZI</name>
<dbReference type="STRING" id="37992.A0A4Z0Z4E9"/>
<evidence type="ECO:0000256" key="3">
    <source>
        <dbReference type="PIRSR" id="PIRSR000137-2"/>
    </source>
</evidence>
<dbReference type="InterPro" id="IPR036188">
    <property type="entry name" value="FAD/NAD-bd_sf"/>
</dbReference>